<dbReference type="PANTHER" id="PTHR40267">
    <property type="entry name" value="BLR3294 PROTEIN"/>
    <property type="match status" value="1"/>
</dbReference>
<evidence type="ECO:0000313" key="1">
    <source>
        <dbReference type="EMBL" id="CAK0816378.1"/>
    </source>
</evidence>
<dbReference type="Gene3D" id="3.40.50.12500">
    <property type="match status" value="1"/>
</dbReference>
<organism evidence="1 2">
    <name type="scientific">Prorocentrum cordatum</name>
    <dbReference type="NCBI Taxonomy" id="2364126"/>
    <lineage>
        <taxon>Eukaryota</taxon>
        <taxon>Sar</taxon>
        <taxon>Alveolata</taxon>
        <taxon>Dinophyceae</taxon>
        <taxon>Prorocentrales</taxon>
        <taxon>Prorocentraceae</taxon>
        <taxon>Prorocentrum</taxon>
    </lineage>
</organism>
<comment type="caution">
    <text evidence="1">The sequence shown here is derived from an EMBL/GenBank/DDBJ whole genome shotgun (WGS) entry which is preliminary data.</text>
</comment>
<dbReference type="Pfam" id="PF17645">
    <property type="entry name" value="Amdase"/>
    <property type="match status" value="1"/>
</dbReference>
<dbReference type="EMBL" id="CAUYUJ010006180">
    <property type="protein sequence ID" value="CAK0816378.1"/>
    <property type="molecule type" value="Genomic_DNA"/>
</dbReference>
<protein>
    <submittedName>
        <fullName evidence="1">Uncharacterized protein</fullName>
    </submittedName>
</protein>
<evidence type="ECO:0000313" key="2">
    <source>
        <dbReference type="Proteomes" id="UP001189429"/>
    </source>
</evidence>
<accession>A0ABN9RCV2</accession>
<dbReference type="Proteomes" id="UP001189429">
    <property type="component" value="Unassembled WGS sequence"/>
</dbReference>
<dbReference type="InterPro" id="IPR053714">
    <property type="entry name" value="Iso_Racemase_Enz_sf"/>
</dbReference>
<keyword evidence="2" id="KW-1185">Reference proteome</keyword>
<proteinExistence type="predicted"/>
<reference evidence="1" key="1">
    <citation type="submission" date="2023-10" db="EMBL/GenBank/DDBJ databases">
        <authorList>
            <person name="Chen Y."/>
            <person name="Shah S."/>
            <person name="Dougan E. K."/>
            <person name="Thang M."/>
            <person name="Chan C."/>
        </authorList>
    </citation>
    <scope>NUCLEOTIDE SEQUENCE [LARGE SCALE GENOMIC DNA]</scope>
</reference>
<dbReference type="PANTHER" id="PTHR40267:SF1">
    <property type="entry name" value="BLR3294 PROTEIN"/>
    <property type="match status" value="1"/>
</dbReference>
<gene>
    <name evidence="1" type="ORF">PCOR1329_LOCUS19370</name>
</gene>
<sequence>MRLHTYIYIYMTSRGRAGCPRPPLSSRTPAAVDVDVSRRRTTFYHGYEACVKKREGLAARCGGVGVSSGSFACEMALKKFGVTRIAVLSPYAQVGDVEVTRFFTEAGFQVLGFKGLRCRTPIAIAEVGEEELLCHMRELDSPEVQALVQVGTNLSFIYGAPKLERELGKPVLAINSATYWQALRSVGVATRLQGFGRLFEEF</sequence>
<name>A0ABN9RCV2_9DINO</name>
<dbReference type="InterPro" id="IPR026286">
    <property type="entry name" value="MaiA/AMDase"/>
</dbReference>